<sequence>MIRVVFHLSERERSRMAFNNINNLLEDMAGEPGELVLLVNGNGVTSLLTAGESEPQWPDLLARGVRLLACANSLRGQRLVPDQLLPGVEVVSTGVLALIELQQQGFAYIKS</sequence>
<keyword evidence="2" id="KW-1185">Reference proteome</keyword>
<dbReference type="EMBL" id="JBGXBU010000011">
    <property type="protein sequence ID" value="MFM4894794.1"/>
    <property type="molecule type" value="Genomic_DNA"/>
</dbReference>
<comment type="caution">
    <text evidence="1">The sequence shown here is derived from an EMBL/GenBank/DDBJ whole genome shotgun (WGS) entry which is preliminary data.</text>
</comment>
<name>A0ABW9GW73_9GAMM</name>
<proteinExistence type="predicted"/>
<dbReference type="GeneID" id="97222089"/>
<dbReference type="RefSeq" id="WP_162625882.1">
    <property type="nucleotide sequence ID" value="NZ_JBGXAX010000012.1"/>
</dbReference>
<gene>
    <name evidence="1" type="ORF">ACEUDJ_18285</name>
</gene>
<protein>
    <submittedName>
        <fullName evidence="1">DsrE family protein</fullName>
    </submittedName>
</protein>
<reference evidence="1 2" key="1">
    <citation type="submission" date="2024-09" db="EMBL/GenBank/DDBJ databases">
        <title>Aeromonas strains Genome sequencing and assembly.</title>
        <authorList>
            <person name="Hu X."/>
            <person name="Tang B."/>
        </authorList>
    </citation>
    <scope>NUCLEOTIDE SEQUENCE [LARGE SCALE GENOMIC DNA]</scope>
    <source>
        <strain evidence="1 2">NB23SCDHY001</strain>
    </source>
</reference>
<dbReference type="Pfam" id="PF02635">
    <property type="entry name" value="DsrE"/>
    <property type="match status" value="1"/>
</dbReference>
<dbReference type="PANTHER" id="PTHR37691:SF1">
    <property type="entry name" value="BLR3518 PROTEIN"/>
    <property type="match status" value="1"/>
</dbReference>
<dbReference type="Proteomes" id="UP001630969">
    <property type="component" value="Unassembled WGS sequence"/>
</dbReference>
<organism evidence="1 2">
    <name type="scientific">Aeromonas bivalvium</name>
    <dbReference type="NCBI Taxonomy" id="440079"/>
    <lineage>
        <taxon>Bacteria</taxon>
        <taxon>Pseudomonadati</taxon>
        <taxon>Pseudomonadota</taxon>
        <taxon>Gammaproteobacteria</taxon>
        <taxon>Aeromonadales</taxon>
        <taxon>Aeromonadaceae</taxon>
        <taxon>Aeromonas</taxon>
    </lineage>
</organism>
<dbReference type="InterPro" id="IPR003787">
    <property type="entry name" value="Sulphur_relay_DsrE/F-like"/>
</dbReference>
<dbReference type="PANTHER" id="PTHR37691">
    <property type="entry name" value="BLR3518 PROTEIN"/>
    <property type="match status" value="1"/>
</dbReference>
<evidence type="ECO:0000313" key="2">
    <source>
        <dbReference type="Proteomes" id="UP001630969"/>
    </source>
</evidence>
<accession>A0ABW9GW73</accession>
<evidence type="ECO:0000313" key="1">
    <source>
        <dbReference type="EMBL" id="MFM4894794.1"/>
    </source>
</evidence>
<dbReference type="Gene3D" id="3.40.1260.10">
    <property type="entry name" value="DsrEFH-like"/>
    <property type="match status" value="1"/>
</dbReference>
<dbReference type="SUPFAM" id="SSF75169">
    <property type="entry name" value="DsrEFH-like"/>
    <property type="match status" value="1"/>
</dbReference>
<dbReference type="InterPro" id="IPR027396">
    <property type="entry name" value="DsrEFH-like"/>
</dbReference>